<evidence type="ECO:0000313" key="1">
    <source>
        <dbReference type="EMBL" id="CCK74376.1"/>
    </source>
</evidence>
<protein>
    <submittedName>
        <fullName evidence="1">Pentapeptide repeat protein</fullName>
    </submittedName>
</protein>
<dbReference type="InterPro" id="IPR051082">
    <property type="entry name" value="Pentapeptide-BTB/POZ_domain"/>
</dbReference>
<reference evidence="1 2" key="1">
    <citation type="journal article" date="2013" name="Nat. Commun.">
        <title>Genome sequence and functional genomic analysis of the oil-degrading bacterium Oleispira antarctica.</title>
        <authorList>
            <person name="Kube M."/>
            <person name="Chernikova T.N."/>
            <person name="Al-Ramahi Y."/>
            <person name="Beloqui A."/>
            <person name="Lopez-Cortez N."/>
            <person name="Guazzaroni M.E."/>
            <person name="Heipieper H.J."/>
            <person name="Klages S."/>
            <person name="Kotsyurbenko O.R."/>
            <person name="Langer I."/>
            <person name="Nechitaylo T.Y."/>
            <person name="Lunsdorf H."/>
            <person name="Fernandez M."/>
            <person name="Juarez S."/>
            <person name="Ciordia S."/>
            <person name="Singer A."/>
            <person name="Kagan O."/>
            <person name="Egorova O."/>
            <person name="Petit P.A."/>
            <person name="Stogios P."/>
            <person name="Kim Y."/>
            <person name="Tchigvintsev A."/>
            <person name="Flick R."/>
            <person name="Denaro R."/>
            <person name="Genovese M."/>
            <person name="Albar J.P."/>
            <person name="Reva O.N."/>
            <person name="Martinez-Gomariz M."/>
            <person name="Tran H."/>
            <person name="Ferrer M."/>
            <person name="Savchenko A."/>
            <person name="Yakunin A.F."/>
            <person name="Yakimov M.M."/>
            <person name="Golyshina O.V."/>
            <person name="Reinhardt R."/>
            <person name="Golyshin P.N."/>
        </authorList>
    </citation>
    <scope>NUCLEOTIDE SEQUENCE [LARGE SCALE GENOMIC DNA]</scope>
</reference>
<dbReference type="InterPro" id="IPR001646">
    <property type="entry name" value="5peptide_repeat"/>
</dbReference>
<dbReference type="STRING" id="698738.OLEAN_C02000"/>
<dbReference type="SUPFAM" id="SSF141571">
    <property type="entry name" value="Pentapeptide repeat-like"/>
    <property type="match status" value="1"/>
</dbReference>
<dbReference type="PANTHER" id="PTHR14136">
    <property type="entry name" value="BTB_POZ DOMAIN-CONTAINING PROTEIN KCTD9"/>
    <property type="match status" value="1"/>
</dbReference>
<accession>R4YJE2</accession>
<dbReference type="EMBL" id="FO203512">
    <property type="protein sequence ID" value="CCK74376.1"/>
    <property type="molecule type" value="Genomic_DNA"/>
</dbReference>
<dbReference type="Gene3D" id="2.160.20.80">
    <property type="entry name" value="E3 ubiquitin-protein ligase SopA"/>
    <property type="match status" value="1"/>
</dbReference>
<proteinExistence type="predicted"/>
<dbReference type="Proteomes" id="UP000032749">
    <property type="component" value="Chromosome"/>
</dbReference>
<dbReference type="PANTHER" id="PTHR14136:SF17">
    <property type="entry name" value="BTB_POZ DOMAIN-CONTAINING PROTEIN KCTD9"/>
    <property type="match status" value="1"/>
</dbReference>
<dbReference type="HOGENOM" id="CLU_2132328_0_0_6"/>
<dbReference type="PIRSF" id="PIRSF029688">
    <property type="entry name" value="UCP29688_pentapep"/>
    <property type="match status" value="1"/>
</dbReference>
<name>R4YJE2_OLEAN</name>
<dbReference type="OrthoDB" id="7061297at2"/>
<organism evidence="1 2">
    <name type="scientific">Oleispira antarctica RB-8</name>
    <dbReference type="NCBI Taxonomy" id="698738"/>
    <lineage>
        <taxon>Bacteria</taxon>
        <taxon>Pseudomonadati</taxon>
        <taxon>Pseudomonadota</taxon>
        <taxon>Gammaproteobacteria</taxon>
        <taxon>Oceanospirillales</taxon>
        <taxon>Oceanospirillaceae</taxon>
        <taxon>Oleispira</taxon>
    </lineage>
</organism>
<dbReference type="InterPro" id="IPR016933">
    <property type="entry name" value="UCP029688_pentapep"/>
</dbReference>
<dbReference type="AlphaFoldDB" id="R4YJE2"/>
<evidence type="ECO:0000313" key="2">
    <source>
        <dbReference type="Proteomes" id="UP000032749"/>
    </source>
</evidence>
<gene>
    <name evidence="1" type="ORF">OLEAN_C02000</name>
</gene>
<dbReference type="Pfam" id="PF00805">
    <property type="entry name" value="Pentapeptide"/>
    <property type="match status" value="1"/>
</dbReference>
<dbReference type="KEGG" id="oai:OLEAN_C02000"/>
<keyword evidence="2" id="KW-1185">Reference proteome</keyword>
<sequence>MTGPIISDDPLYLLLRNDDVTGFNQARSQGQACDLAGCDLRGLDLRNLNISGMNLKDAYFRGADLRGIDFRDCNLDGASLADAKISGCYFPDGLSPDEIQLSVTMGTRLRHIYNKS</sequence>